<dbReference type="EMBL" id="UZAI01017528">
    <property type="protein sequence ID" value="VDP26184.1"/>
    <property type="molecule type" value="Genomic_DNA"/>
</dbReference>
<evidence type="ECO:0000313" key="1">
    <source>
        <dbReference type="EMBL" id="VDP26184.1"/>
    </source>
</evidence>
<keyword evidence="2" id="KW-1185">Reference proteome</keyword>
<evidence type="ECO:0000313" key="2">
    <source>
        <dbReference type="Proteomes" id="UP000277204"/>
    </source>
</evidence>
<sequence>METLDNIGIRKNKKIAINNSRIKTDKFKAQAEYTEANKQVKKSIKADKQKCLEKLETTEEKAAKKM</sequence>
<dbReference type="AlphaFoldDB" id="A0A183MPP7"/>
<proteinExistence type="predicted"/>
<name>A0A183MPP7_9TREM</name>
<reference evidence="1 2" key="1">
    <citation type="submission" date="2018-11" db="EMBL/GenBank/DDBJ databases">
        <authorList>
            <consortium name="Pathogen Informatics"/>
        </authorList>
    </citation>
    <scope>NUCLEOTIDE SEQUENCE [LARGE SCALE GENOMIC DNA]</scope>
    <source>
        <strain evidence="1 2">Zambia</strain>
    </source>
</reference>
<gene>
    <name evidence="1" type="ORF">SMRZ_LOCUS18022</name>
</gene>
<dbReference type="Proteomes" id="UP000277204">
    <property type="component" value="Unassembled WGS sequence"/>
</dbReference>
<organism evidence="1 2">
    <name type="scientific">Schistosoma margrebowiei</name>
    <dbReference type="NCBI Taxonomy" id="48269"/>
    <lineage>
        <taxon>Eukaryota</taxon>
        <taxon>Metazoa</taxon>
        <taxon>Spiralia</taxon>
        <taxon>Lophotrochozoa</taxon>
        <taxon>Platyhelminthes</taxon>
        <taxon>Trematoda</taxon>
        <taxon>Digenea</taxon>
        <taxon>Strigeidida</taxon>
        <taxon>Schistosomatoidea</taxon>
        <taxon>Schistosomatidae</taxon>
        <taxon>Schistosoma</taxon>
    </lineage>
</organism>
<accession>A0A183MPP7</accession>
<protein>
    <submittedName>
        <fullName evidence="1">Uncharacterized protein</fullName>
    </submittedName>
</protein>